<organism evidence="1 2">
    <name type="scientific">Solirubrobacter ginsenosidimutans</name>
    <dbReference type="NCBI Taxonomy" id="490573"/>
    <lineage>
        <taxon>Bacteria</taxon>
        <taxon>Bacillati</taxon>
        <taxon>Actinomycetota</taxon>
        <taxon>Thermoleophilia</taxon>
        <taxon>Solirubrobacterales</taxon>
        <taxon>Solirubrobacteraceae</taxon>
        <taxon>Solirubrobacter</taxon>
    </lineage>
</organism>
<sequence>MIDAIRHGLAALADPAKAPAMQAYMKSEMPFYGVQKPARVKLARAVFDEYLLDSFDAWQRTIQTLWREASRREERYMALALLQDRRYAAYRTPAALGLYEELIVTGAWWDYVDEVACGPLGALLPEVGPALVEWSTDAVMWKRRASIIAQVRRKRETDFALLADCIEPNRGDREFFIRKAIGWALRAYAWVEPEVVRTYCEAHELSPLSQREALKNLAP</sequence>
<protein>
    <submittedName>
        <fullName evidence="1">DNA alkylation repair protein</fullName>
    </submittedName>
</protein>
<dbReference type="Gene3D" id="1.20.1660.10">
    <property type="entry name" value="Hypothetical protein (EF3068)"/>
    <property type="match status" value="1"/>
</dbReference>
<evidence type="ECO:0000313" key="1">
    <source>
        <dbReference type="EMBL" id="MDA0159298.1"/>
    </source>
</evidence>
<dbReference type="Gene3D" id="1.25.40.290">
    <property type="entry name" value="ARM repeat domains"/>
    <property type="match status" value="1"/>
</dbReference>
<dbReference type="RefSeq" id="WP_270037975.1">
    <property type="nucleotide sequence ID" value="NZ_JAPDOD010000002.1"/>
</dbReference>
<dbReference type="PANTHER" id="PTHR34070:SF1">
    <property type="entry name" value="DNA ALKYLATION REPAIR PROTEIN"/>
    <property type="match status" value="1"/>
</dbReference>
<reference evidence="1" key="1">
    <citation type="submission" date="2022-10" db="EMBL/GenBank/DDBJ databases">
        <title>The WGS of Solirubrobacter ginsenosidimutans DSM 21036.</title>
        <authorList>
            <person name="Jiang Z."/>
        </authorList>
    </citation>
    <scope>NUCLEOTIDE SEQUENCE</scope>
    <source>
        <strain evidence="1">DSM 21036</strain>
    </source>
</reference>
<dbReference type="CDD" id="cd07064">
    <property type="entry name" value="AlkD_like_1"/>
    <property type="match status" value="1"/>
</dbReference>
<dbReference type="InterPro" id="IPR014825">
    <property type="entry name" value="DNA_alkylation"/>
</dbReference>
<dbReference type="Pfam" id="PF08713">
    <property type="entry name" value="DNA_alkylation"/>
    <property type="match status" value="1"/>
</dbReference>
<accession>A0A9X3S3B1</accession>
<dbReference type="EMBL" id="JAPDOD010000002">
    <property type="protein sequence ID" value="MDA0159298.1"/>
    <property type="molecule type" value="Genomic_DNA"/>
</dbReference>
<dbReference type="Proteomes" id="UP001149140">
    <property type="component" value="Unassembled WGS sequence"/>
</dbReference>
<keyword evidence="2" id="KW-1185">Reference proteome</keyword>
<proteinExistence type="predicted"/>
<name>A0A9X3S3B1_9ACTN</name>
<dbReference type="InterPro" id="IPR016024">
    <property type="entry name" value="ARM-type_fold"/>
</dbReference>
<comment type="caution">
    <text evidence="1">The sequence shown here is derived from an EMBL/GenBank/DDBJ whole genome shotgun (WGS) entry which is preliminary data.</text>
</comment>
<evidence type="ECO:0000313" key="2">
    <source>
        <dbReference type="Proteomes" id="UP001149140"/>
    </source>
</evidence>
<gene>
    <name evidence="1" type="ORF">OM076_03385</name>
</gene>
<dbReference type="AlphaFoldDB" id="A0A9X3S3B1"/>
<dbReference type="SUPFAM" id="SSF48371">
    <property type="entry name" value="ARM repeat"/>
    <property type="match status" value="1"/>
</dbReference>
<dbReference type="PANTHER" id="PTHR34070">
    <property type="entry name" value="ARMADILLO-TYPE FOLD"/>
    <property type="match status" value="1"/>
</dbReference>